<dbReference type="Proteomes" id="UP000190423">
    <property type="component" value="Unassembled WGS sequence"/>
</dbReference>
<evidence type="ECO:0000313" key="2">
    <source>
        <dbReference type="EMBL" id="SJZ65920.1"/>
    </source>
</evidence>
<dbReference type="OrthoDB" id="1115271at2"/>
<dbReference type="STRING" id="261392.SAMN02745149_01981"/>
<keyword evidence="3" id="KW-1185">Reference proteome</keyword>
<reference evidence="2 3" key="1">
    <citation type="submission" date="2017-02" db="EMBL/GenBank/DDBJ databases">
        <authorList>
            <person name="Peterson S.W."/>
        </authorList>
    </citation>
    <scope>NUCLEOTIDE SEQUENCE [LARGE SCALE GENOMIC DNA]</scope>
    <source>
        <strain evidence="2 3">ATCC BAA-908</strain>
    </source>
</reference>
<evidence type="ECO:0000259" key="1">
    <source>
        <dbReference type="Pfam" id="PF14734"/>
    </source>
</evidence>
<dbReference type="InterPro" id="IPR027824">
    <property type="entry name" value="DUF4469"/>
</dbReference>
<gene>
    <name evidence="2" type="ORF">SAMN02745149_01981</name>
</gene>
<name>A0A1T4MFR3_TREPO</name>
<accession>A0A1T4MFR3</accession>
<dbReference type="GeneID" id="78317256"/>
<protein>
    <recommendedName>
        <fullName evidence="1">DUF4469 domain-containing protein</fullName>
    </recommendedName>
</protein>
<sequence length="263" mass="28622">MTELITEHTGSKKTVNITVHKNHIVSGDKQYATVNRNTASLENLIAAVHKNNPLIPETIIRLMATEFKIVMVQKLNSGEGFNCFDLGILYLTSKGSIESENPSAEDVPAFGVAFTPSKTARYSVSGIEIDSLTKADTLPAIGSFKDLSTNKSGLEITEGGGMQICGQRLKIAGDTEQTGIFFAPVQEDGSIDADETKWHRVSKVFRNFPKDLSFFLPDELTAGSKWFVVLRSCSTWGTRTSNSLKTAVSENPITIISALNDSN</sequence>
<organism evidence="2 3">
    <name type="scientific">Treponema porcinum</name>
    <dbReference type="NCBI Taxonomy" id="261392"/>
    <lineage>
        <taxon>Bacteria</taxon>
        <taxon>Pseudomonadati</taxon>
        <taxon>Spirochaetota</taxon>
        <taxon>Spirochaetia</taxon>
        <taxon>Spirochaetales</taxon>
        <taxon>Treponemataceae</taxon>
        <taxon>Treponema</taxon>
    </lineage>
</organism>
<evidence type="ECO:0000313" key="3">
    <source>
        <dbReference type="Proteomes" id="UP000190423"/>
    </source>
</evidence>
<dbReference type="RefSeq" id="WP_078933872.1">
    <property type="nucleotide sequence ID" value="NZ_FUWG01000015.1"/>
</dbReference>
<proteinExistence type="predicted"/>
<dbReference type="Pfam" id="PF14734">
    <property type="entry name" value="DUF4469"/>
    <property type="match status" value="1"/>
</dbReference>
<dbReference type="AlphaFoldDB" id="A0A1T4MFR3"/>
<feature type="domain" description="DUF4469" evidence="1">
    <location>
        <begin position="141"/>
        <end position="245"/>
    </location>
</feature>
<dbReference type="EMBL" id="FUWG01000015">
    <property type="protein sequence ID" value="SJZ65920.1"/>
    <property type="molecule type" value="Genomic_DNA"/>
</dbReference>
<dbReference type="Gene3D" id="2.70.50.70">
    <property type="match status" value="1"/>
</dbReference>